<accession>X1IMG7</accession>
<dbReference type="SUPFAM" id="SSF51366">
    <property type="entry name" value="Ribulose-phoshate binding barrel"/>
    <property type="match status" value="1"/>
</dbReference>
<gene>
    <name evidence="3" type="ORF">S03H2_63199</name>
</gene>
<evidence type="ECO:0000256" key="2">
    <source>
        <dbReference type="ARBA" id="ARBA00023235"/>
    </source>
</evidence>
<dbReference type="GO" id="GO:0016857">
    <property type="term" value="F:racemase and epimerase activity, acting on carbohydrates and derivatives"/>
    <property type="evidence" value="ECO:0007669"/>
    <property type="project" value="InterPro"/>
</dbReference>
<feature type="non-terminal residue" evidence="3">
    <location>
        <position position="142"/>
    </location>
</feature>
<proteinExistence type="predicted"/>
<dbReference type="InterPro" id="IPR000056">
    <property type="entry name" value="Ribul_P_3_epim-like"/>
</dbReference>
<dbReference type="PROSITE" id="PS01085">
    <property type="entry name" value="RIBUL_P_3_EPIMER_1"/>
    <property type="match status" value="1"/>
</dbReference>
<dbReference type="CDD" id="cd00429">
    <property type="entry name" value="RPE"/>
    <property type="match status" value="1"/>
</dbReference>
<reference evidence="3" key="1">
    <citation type="journal article" date="2014" name="Front. Microbiol.">
        <title>High frequency of phylogenetically diverse reductive dehalogenase-homologous genes in deep subseafloor sedimentary metagenomes.</title>
        <authorList>
            <person name="Kawai M."/>
            <person name="Futagami T."/>
            <person name="Toyoda A."/>
            <person name="Takaki Y."/>
            <person name="Nishi S."/>
            <person name="Hori S."/>
            <person name="Arai W."/>
            <person name="Tsubouchi T."/>
            <person name="Morono Y."/>
            <person name="Uchiyama I."/>
            <person name="Ito T."/>
            <person name="Fujiyama A."/>
            <person name="Inagaki F."/>
            <person name="Takami H."/>
        </authorList>
    </citation>
    <scope>NUCLEOTIDE SEQUENCE</scope>
    <source>
        <strain evidence="3">Expedition CK06-06</strain>
    </source>
</reference>
<evidence type="ECO:0000256" key="1">
    <source>
        <dbReference type="ARBA" id="ARBA00022723"/>
    </source>
</evidence>
<name>X1IMG7_9ZZZZ</name>
<dbReference type="GO" id="GO:0046872">
    <property type="term" value="F:metal ion binding"/>
    <property type="evidence" value="ECO:0007669"/>
    <property type="project" value="UniProtKB-KW"/>
</dbReference>
<evidence type="ECO:0008006" key="4">
    <source>
        <dbReference type="Google" id="ProtNLM"/>
    </source>
</evidence>
<keyword evidence="1" id="KW-0479">Metal-binding</keyword>
<organism evidence="3">
    <name type="scientific">marine sediment metagenome</name>
    <dbReference type="NCBI Taxonomy" id="412755"/>
    <lineage>
        <taxon>unclassified sequences</taxon>
        <taxon>metagenomes</taxon>
        <taxon>ecological metagenomes</taxon>
    </lineage>
</organism>
<dbReference type="AlphaFoldDB" id="X1IMG7"/>
<dbReference type="GO" id="GO:0005975">
    <property type="term" value="P:carbohydrate metabolic process"/>
    <property type="evidence" value="ECO:0007669"/>
    <property type="project" value="InterPro"/>
</dbReference>
<dbReference type="Gene3D" id="3.20.20.70">
    <property type="entry name" value="Aldolase class I"/>
    <property type="match status" value="1"/>
</dbReference>
<evidence type="ECO:0000313" key="3">
    <source>
        <dbReference type="EMBL" id="GAH82907.1"/>
    </source>
</evidence>
<dbReference type="InterPro" id="IPR011060">
    <property type="entry name" value="RibuloseP-bd_barrel"/>
</dbReference>
<dbReference type="Pfam" id="PF00834">
    <property type="entry name" value="Ribul_P_3_epim"/>
    <property type="match status" value="1"/>
</dbReference>
<dbReference type="PANTHER" id="PTHR11749">
    <property type="entry name" value="RIBULOSE-5-PHOSPHATE-3-EPIMERASE"/>
    <property type="match status" value="1"/>
</dbReference>
<protein>
    <recommendedName>
        <fullName evidence="4">Ribulose-phosphate 3-epimerase</fullName>
    </recommendedName>
</protein>
<sequence>MNQITIAPSILCTDFGRLAEQTRQVEEAGADWLHFDIMDGWFVENITFGPLVIEALRGQTDLHCNAHLMVGNPASHIQSFANAGADSLLIQREVVTQPAQLLSQIRDLGLMAGLVFNPATPLAGLETIADKLDIVMIMTVEP</sequence>
<dbReference type="InterPro" id="IPR013785">
    <property type="entry name" value="Aldolase_TIM"/>
</dbReference>
<dbReference type="EMBL" id="BARU01040922">
    <property type="protein sequence ID" value="GAH82907.1"/>
    <property type="molecule type" value="Genomic_DNA"/>
</dbReference>
<keyword evidence="2" id="KW-0413">Isomerase</keyword>
<comment type="caution">
    <text evidence="3">The sequence shown here is derived from an EMBL/GenBank/DDBJ whole genome shotgun (WGS) entry which is preliminary data.</text>
</comment>